<organism evidence="2 3">
    <name type="scientific">Paucidesulfovibrio gracilis DSM 16080</name>
    <dbReference type="NCBI Taxonomy" id="1121449"/>
    <lineage>
        <taxon>Bacteria</taxon>
        <taxon>Pseudomonadati</taxon>
        <taxon>Thermodesulfobacteriota</taxon>
        <taxon>Desulfovibrionia</taxon>
        <taxon>Desulfovibrionales</taxon>
        <taxon>Desulfovibrionaceae</taxon>
        <taxon>Paucidesulfovibrio</taxon>
    </lineage>
</organism>
<evidence type="ECO:0000313" key="2">
    <source>
        <dbReference type="EMBL" id="SKA81832.1"/>
    </source>
</evidence>
<feature type="transmembrane region" description="Helical" evidence="1">
    <location>
        <begin position="27"/>
        <end position="52"/>
    </location>
</feature>
<feature type="transmembrane region" description="Helical" evidence="1">
    <location>
        <begin position="128"/>
        <end position="149"/>
    </location>
</feature>
<dbReference type="RefSeq" id="WP_078717030.1">
    <property type="nucleotide sequence ID" value="NZ_FUYC01000005.1"/>
</dbReference>
<dbReference type="EMBL" id="FUYC01000005">
    <property type="protein sequence ID" value="SKA81832.1"/>
    <property type="molecule type" value="Genomic_DNA"/>
</dbReference>
<feature type="transmembrane region" description="Helical" evidence="1">
    <location>
        <begin position="98"/>
        <end position="116"/>
    </location>
</feature>
<reference evidence="2 3" key="1">
    <citation type="submission" date="2017-02" db="EMBL/GenBank/DDBJ databases">
        <authorList>
            <person name="Peterson S.W."/>
        </authorList>
    </citation>
    <scope>NUCLEOTIDE SEQUENCE [LARGE SCALE GENOMIC DNA]</scope>
    <source>
        <strain evidence="2 3">DSM 16080</strain>
    </source>
</reference>
<dbReference type="Proteomes" id="UP000190027">
    <property type="component" value="Unassembled WGS sequence"/>
</dbReference>
<evidence type="ECO:0000256" key="1">
    <source>
        <dbReference type="SAM" id="Phobius"/>
    </source>
</evidence>
<protein>
    <submittedName>
        <fullName evidence="2">Uncharacterized protein</fullName>
    </submittedName>
</protein>
<accession>A0A1T4WWT4</accession>
<keyword evidence="1" id="KW-0812">Transmembrane</keyword>
<gene>
    <name evidence="2" type="ORF">SAMN02745704_01457</name>
</gene>
<dbReference type="OrthoDB" id="1806539at2"/>
<proteinExistence type="predicted"/>
<sequence>MVSEFYAFIDPVLIAAFRVFANEYLGLVLGLVWVALLATVLGELCMAGVYFFNRRHFGEMRREMIRHNNLSIRALGYKDKESYKACNSIANEEFGRNFFSGIALFASSVWPAFFGMGWLDFRFHGVEFVLPLMGTVGAGFLFVPIYILVRIAFHKAKPWLPLFSFIRRKIKENEGGEDWMTYMDIVKKEEAADSVGATATESNGSCGTRG</sequence>
<keyword evidence="1" id="KW-1133">Transmembrane helix</keyword>
<name>A0A1T4WWT4_9BACT</name>
<keyword evidence="3" id="KW-1185">Reference proteome</keyword>
<dbReference type="STRING" id="1121449.SAMN02745704_01457"/>
<evidence type="ECO:0000313" key="3">
    <source>
        <dbReference type="Proteomes" id="UP000190027"/>
    </source>
</evidence>
<keyword evidence="1" id="KW-0472">Membrane</keyword>
<dbReference type="AlphaFoldDB" id="A0A1T4WWT4"/>